<dbReference type="Proteomes" id="UP000323426">
    <property type="component" value="Unassembled WGS sequence"/>
</dbReference>
<keyword evidence="2" id="KW-0808">Transferase</keyword>
<name>A0A5M6D128_9BACT</name>
<accession>A0A5M6D128</accession>
<comment type="caution">
    <text evidence="2">The sequence shown here is derived from an EMBL/GenBank/DDBJ whole genome shotgun (WGS) entry which is preliminary data.</text>
</comment>
<keyword evidence="3" id="KW-1185">Reference proteome</keyword>
<evidence type="ECO:0000313" key="2">
    <source>
        <dbReference type="EMBL" id="KAA5541201.1"/>
    </source>
</evidence>
<gene>
    <name evidence="2" type="ORF">F0145_21465</name>
</gene>
<protein>
    <submittedName>
        <fullName evidence="2">Nucleoside diphosphate kinase regulator</fullName>
    </submittedName>
</protein>
<dbReference type="PANTHER" id="PTHR30437:SF5">
    <property type="entry name" value="REGULATOR OF NUCLEOSIDE DIPHOSPHATE KINASE"/>
    <property type="match status" value="1"/>
</dbReference>
<dbReference type="GO" id="GO:0032784">
    <property type="term" value="P:regulation of DNA-templated transcription elongation"/>
    <property type="evidence" value="ECO:0007669"/>
    <property type="project" value="InterPro"/>
</dbReference>
<evidence type="ECO:0000259" key="1">
    <source>
        <dbReference type="Pfam" id="PF01272"/>
    </source>
</evidence>
<dbReference type="EMBL" id="VWSF01000023">
    <property type="protein sequence ID" value="KAA5541201.1"/>
    <property type="molecule type" value="Genomic_DNA"/>
</dbReference>
<dbReference type="AlphaFoldDB" id="A0A5M6D128"/>
<dbReference type="InterPro" id="IPR023459">
    <property type="entry name" value="Tscrpt_elong_fac_GreA/B_fam"/>
</dbReference>
<evidence type="ECO:0000313" key="3">
    <source>
        <dbReference type="Proteomes" id="UP000323426"/>
    </source>
</evidence>
<dbReference type="GO" id="GO:0070063">
    <property type="term" value="F:RNA polymerase binding"/>
    <property type="evidence" value="ECO:0007669"/>
    <property type="project" value="InterPro"/>
</dbReference>
<dbReference type="GO" id="GO:0016301">
    <property type="term" value="F:kinase activity"/>
    <property type="evidence" value="ECO:0007669"/>
    <property type="project" value="UniProtKB-KW"/>
</dbReference>
<dbReference type="NCBIfam" id="NF004396">
    <property type="entry name" value="PRK05753.1"/>
    <property type="match status" value="1"/>
</dbReference>
<feature type="domain" description="Transcription elongation factor GreA/GreB C-terminal" evidence="1">
    <location>
        <begin position="51"/>
        <end position="125"/>
    </location>
</feature>
<organism evidence="2 3">
    <name type="scientific">Adhaeribacter rhizoryzae</name>
    <dbReference type="NCBI Taxonomy" id="2607907"/>
    <lineage>
        <taxon>Bacteria</taxon>
        <taxon>Pseudomonadati</taxon>
        <taxon>Bacteroidota</taxon>
        <taxon>Cytophagia</taxon>
        <taxon>Cytophagales</taxon>
        <taxon>Hymenobacteraceae</taxon>
        <taxon>Adhaeribacter</taxon>
    </lineage>
</organism>
<dbReference type="RefSeq" id="WP_150091843.1">
    <property type="nucleotide sequence ID" value="NZ_VWSF01000023.1"/>
</dbReference>
<dbReference type="Pfam" id="PF01272">
    <property type="entry name" value="GreA_GreB"/>
    <property type="match status" value="1"/>
</dbReference>
<dbReference type="PANTHER" id="PTHR30437">
    <property type="entry name" value="TRANSCRIPTION ELONGATION FACTOR GREA"/>
    <property type="match status" value="1"/>
</dbReference>
<dbReference type="InterPro" id="IPR036953">
    <property type="entry name" value="GreA/GreB_C_sf"/>
</dbReference>
<sequence>MHNIIISEKDALRLRERIHHFRQSSNNYTKEINNLTKELSRAQLVEPTQIPVDVVTMHSVVKLKYLQSNQELKMEIVYPEEADIKKNKISIFAPIATALLGYRKGDVIDWVVPSGKVKIQIDDILYQPEAAGDFHL</sequence>
<dbReference type="SUPFAM" id="SSF54534">
    <property type="entry name" value="FKBP-like"/>
    <property type="match status" value="1"/>
</dbReference>
<proteinExistence type="predicted"/>
<dbReference type="InterPro" id="IPR001437">
    <property type="entry name" value="Tscrpt_elong_fac_GreA/B_C"/>
</dbReference>
<dbReference type="GO" id="GO:0006354">
    <property type="term" value="P:DNA-templated transcription elongation"/>
    <property type="evidence" value="ECO:0007669"/>
    <property type="project" value="TreeGrafter"/>
</dbReference>
<dbReference type="GO" id="GO:0003677">
    <property type="term" value="F:DNA binding"/>
    <property type="evidence" value="ECO:0007669"/>
    <property type="project" value="InterPro"/>
</dbReference>
<dbReference type="Gene3D" id="3.10.50.30">
    <property type="entry name" value="Transcription elongation factor, GreA/GreB, C-terminal domain"/>
    <property type="match status" value="1"/>
</dbReference>
<keyword evidence="2" id="KW-0418">Kinase</keyword>
<reference evidence="2 3" key="1">
    <citation type="submission" date="2019-09" db="EMBL/GenBank/DDBJ databases">
        <title>Genome sequence and assembly of Adhaeribacter sp.</title>
        <authorList>
            <person name="Chhetri G."/>
        </authorList>
    </citation>
    <scope>NUCLEOTIDE SEQUENCE [LARGE SCALE GENOMIC DNA]</scope>
    <source>
        <strain evidence="2 3">DK36</strain>
    </source>
</reference>